<organism evidence="2 3">
    <name type="scientific">Paenibacillus hodogayensis</name>
    <dbReference type="NCBI Taxonomy" id="279208"/>
    <lineage>
        <taxon>Bacteria</taxon>
        <taxon>Bacillati</taxon>
        <taxon>Bacillota</taxon>
        <taxon>Bacilli</taxon>
        <taxon>Bacillales</taxon>
        <taxon>Paenibacillaceae</taxon>
        <taxon>Paenibacillus</taxon>
    </lineage>
</organism>
<evidence type="ECO:0000256" key="1">
    <source>
        <dbReference type="SAM" id="Phobius"/>
    </source>
</evidence>
<protein>
    <submittedName>
        <fullName evidence="2">Gluconate 2-dehydrogenase subunit 3 family protein</fullName>
    </submittedName>
</protein>
<proteinExistence type="predicted"/>
<accession>A0ABV5VYI4</accession>
<keyword evidence="1" id="KW-0812">Transmembrane</keyword>
<comment type="caution">
    <text evidence="2">The sequence shown here is derived from an EMBL/GenBank/DDBJ whole genome shotgun (WGS) entry which is preliminary data.</text>
</comment>
<dbReference type="Pfam" id="PF13618">
    <property type="entry name" value="Gluconate_2-dh3"/>
    <property type="match status" value="1"/>
</dbReference>
<dbReference type="NCBIfam" id="TIGR01409">
    <property type="entry name" value="TAT_signal_seq"/>
    <property type="match status" value="1"/>
</dbReference>
<sequence length="251" mass="27892">MTEQQHDEQRQRNSRRRFLKYSGAAIGGAVVTGVIAGCTKDSNKGTTPAPAETKPAADYNEAPMFFNQSQLQITEAAVERIFPKDDNGPGAAELAVAFYIDHQLAGQFGSNVREYRIGPFGHAEATQGDYASIQRHELFTMGLQALDDEANKKYNKGFIDVGDTEKDAILTAMQKGEIQVVTGVTGRTFFNLLRSMTMEGVYCDPVYGGNKNMAGWKMKKYPGNQMSYTNMIEKDEFIVMEPRSLHDHFAH</sequence>
<dbReference type="EMBL" id="JBHMAG010000012">
    <property type="protein sequence ID" value="MFB9753369.1"/>
    <property type="molecule type" value="Genomic_DNA"/>
</dbReference>
<dbReference type="RefSeq" id="WP_344901601.1">
    <property type="nucleotide sequence ID" value="NZ_BAAAYO010000001.1"/>
</dbReference>
<evidence type="ECO:0000313" key="3">
    <source>
        <dbReference type="Proteomes" id="UP001589619"/>
    </source>
</evidence>
<dbReference type="InterPro" id="IPR006311">
    <property type="entry name" value="TAT_signal"/>
</dbReference>
<evidence type="ECO:0000313" key="2">
    <source>
        <dbReference type="EMBL" id="MFB9753369.1"/>
    </source>
</evidence>
<feature type="transmembrane region" description="Helical" evidence="1">
    <location>
        <begin position="18"/>
        <end position="37"/>
    </location>
</feature>
<gene>
    <name evidence="2" type="ORF">ACFFNY_17530</name>
</gene>
<dbReference type="Proteomes" id="UP001589619">
    <property type="component" value="Unassembled WGS sequence"/>
</dbReference>
<name>A0ABV5VYI4_9BACL</name>
<keyword evidence="1" id="KW-1133">Transmembrane helix</keyword>
<keyword evidence="3" id="KW-1185">Reference proteome</keyword>
<dbReference type="InterPro" id="IPR019546">
    <property type="entry name" value="TAT_signal_bac_arc"/>
</dbReference>
<dbReference type="PROSITE" id="PS51318">
    <property type="entry name" value="TAT"/>
    <property type="match status" value="1"/>
</dbReference>
<keyword evidence="1" id="KW-0472">Membrane</keyword>
<dbReference type="InterPro" id="IPR027056">
    <property type="entry name" value="Gluconate_2DH_su3"/>
</dbReference>
<reference evidence="2 3" key="1">
    <citation type="submission" date="2024-09" db="EMBL/GenBank/DDBJ databases">
        <authorList>
            <person name="Sun Q."/>
            <person name="Mori K."/>
        </authorList>
    </citation>
    <scope>NUCLEOTIDE SEQUENCE [LARGE SCALE GENOMIC DNA]</scope>
    <source>
        <strain evidence="2 3">JCM 12520</strain>
    </source>
</reference>